<evidence type="ECO:0000313" key="3">
    <source>
        <dbReference type="Proteomes" id="UP000298324"/>
    </source>
</evidence>
<dbReference type="InterPro" id="IPR029060">
    <property type="entry name" value="PIN-like_dom_sf"/>
</dbReference>
<organism evidence="2 3">
    <name type="scientific">Pelotomaculum schinkii</name>
    <dbReference type="NCBI Taxonomy" id="78350"/>
    <lineage>
        <taxon>Bacteria</taxon>
        <taxon>Bacillati</taxon>
        <taxon>Bacillota</taxon>
        <taxon>Clostridia</taxon>
        <taxon>Eubacteriales</taxon>
        <taxon>Desulfotomaculaceae</taxon>
        <taxon>Pelotomaculum</taxon>
    </lineage>
</organism>
<dbReference type="PANTHER" id="PTHR42188:SF1">
    <property type="entry name" value="23S RRNA-SPECIFIC ENDONUCLEASE VAPC20"/>
    <property type="match status" value="1"/>
</dbReference>
<comment type="caution">
    <text evidence="2">The sequence shown here is derived from an EMBL/GenBank/DDBJ whole genome shotgun (WGS) entry which is preliminary data.</text>
</comment>
<dbReference type="Pfam" id="PF01850">
    <property type="entry name" value="PIN"/>
    <property type="match status" value="1"/>
</dbReference>
<dbReference type="EC" id="3.1.-.-" evidence="2"/>
<dbReference type="InterPro" id="IPR002716">
    <property type="entry name" value="PIN_dom"/>
</dbReference>
<name>A0A4Y7RG14_9FIRM</name>
<keyword evidence="3" id="KW-1185">Reference proteome</keyword>
<proteinExistence type="predicted"/>
<dbReference type="Gene3D" id="3.40.50.1010">
    <property type="entry name" value="5'-nuclease"/>
    <property type="match status" value="1"/>
</dbReference>
<dbReference type="GO" id="GO:0016075">
    <property type="term" value="P:rRNA catabolic process"/>
    <property type="evidence" value="ECO:0007669"/>
    <property type="project" value="TreeGrafter"/>
</dbReference>
<dbReference type="PANTHER" id="PTHR42188">
    <property type="entry name" value="23S RRNA-SPECIFIC ENDONUCLEASE VAPC20"/>
    <property type="match status" value="1"/>
</dbReference>
<evidence type="ECO:0000259" key="1">
    <source>
        <dbReference type="Pfam" id="PF01850"/>
    </source>
</evidence>
<feature type="domain" description="PIN" evidence="1">
    <location>
        <begin position="4"/>
        <end position="126"/>
    </location>
</feature>
<dbReference type="GO" id="GO:0016787">
    <property type="term" value="F:hydrolase activity"/>
    <property type="evidence" value="ECO:0007669"/>
    <property type="project" value="UniProtKB-KW"/>
</dbReference>
<reference evidence="2 3" key="1">
    <citation type="journal article" date="2018" name="Environ. Microbiol.">
        <title>Novel energy conservation strategies and behaviour of Pelotomaculum schinkii driving syntrophic propionate catabolism.</title>
        <authorList>
            <person name="Hidalgo-Ahumada C.A.P."/>
            <person name="Nobu M.K."/>
            <person name="Narihiro T."/>
            <person name="Tamaki H."/>
            <person name="Liu W.T."/>
            <person name="Kamagata Y."/>
            <person name="Stams A.J.M."/>
            <person name="Imachi H."/>
            <person name="Sousa D.Z."/>
        </authorList>
    </citation>
    <scope>NUCLEOTIDE SEQUENCE [LARGE SCALE GENOMIC DNA]</scope>
    <source>
        <strain evidence="2 3">HH</strain>
    </source>
</reference>
<dbReference type="InterPro" id="IPR039018">
    <property type="entry name" value="VapC20-like"/>
</dbReference>
<accession>A0A4Y7RG14</accession>
<dbReference type="EMBL" id="QFGA01000001">
    <property type="protein sequence ID" value="TEB07736.1"/>
    <property type="molecule type" value="Genomic_DNA"/>
</dbReference>
<dbReference type="GO" id="GO:0004521">
    <property type="term" value="F:RNA endonuclease activity"/>
    <property type="evidence" value="ECO:0007669"/>
    <property type="project" value="InterPro"/>
</dbReference>
<evidence type="ECO:0000313" key="2">
    <source>
        <dbReference type="EMBL" id="TEB07736.1"/>
    </source>
</evidence>
<dbReference type="RefSeq" id="WP_190239556.1">
    <property type="nucleotide sequence ID" value="NZ_QFGA01000001.1"/>
</dbReference>
<sequence length="140" mass="16335">MRRIFIDTGAWYALKDSSDPHHQAAIDFFTSMRGQVLYFTSDYVADEAITLVRYRLKNHRVASEMARELFTEKAAKMIFVSLDHHDRALEIFAKFSDQEFSYTDCTSFAIMEAMHINEALAFDSHFNFEKLGFSQVIKDR</sequence>
<protein>
    <submittedName>
        <fullName evidence="2">Ribonuclease VapC20</fullName>
        <ecNumber evidence="2">3.1.-.-</ecNumber>
    </submittedName>
</protein>
<gene>
    <name evidence="2" type="ORF">Psch_01291</name>
</gene>
<dbReference type="Proteomes" id="UP000298324">
    <property type="component" value="Unassembled WGS sequence"/>
</dbReference>
<dbReference type="SUPFAM" id="SSF88723">
    <property type="entry name" value="PIN domain-like"/>
    <property type="match status" value="1"/>
</dbReference>
<dbReference type="AlphaFoldDB" id="A0A4Y7RG14"/>
<keyword evidence="2" id="KW-0378">Hydrolase</keyword>